<dbReference type="SMART" id="SM00143">
    <property type="entry name" value="PI3K_p85B"/>
    <property type="match status" value="1"/>
</dbReference>
<keyword evidence="6" id="KW-1185">Reference proteome</keyword>
<dbReference type="InterPro" id="IPR000341">
    <property type="entry name" value="PI3K_Ras-bd_dom"/>
</dbReference>
<evidence type="ECO:0000259" key="4">
    <source>
        <dbReference type="PROSITE" id="PS51547"/>
    </source>
</evidence>
<evidence type="ECO:0000259" key="3">
    <source>
        <dbReference type="PROSITE" id="PS51546"/>
    </source>
</evidence>
<dbReference type="SMART" id="SM00144">
    <property type="entry name" value="PI3K_rbd"/>
    <property type="match status" value="1"/>
</dbReference>
<dbReference type="InterPro" id="IPR029071">
    <property type="entry name" value="Ubiquitin-like_domsf"/>
</dbReference>
<sequence>MPPSSGELWGYHLMPSQIDVDCLLPTGIIICMRCNRDSTLQSIKTDLWKEAKKHPLFHLLSDASSYIFVSITQDAEREEFYDETRRLCDLRLFQPILKLVEPKGNREEKMLNYEIGIAIGMPVSDFSEIKDLEVMTFRRNILNECKEAITQRDSHGAFGQALYVFPPDVHSSSNLPPHIYNRLFSEDFPEEHRGKIICCIWVVSSSCNREKYSIKVSCFATPEDVIAEVIRKRTLRMNMTPEEQKQCVMEYQSSYVLKVCGCDQFLLERYPISQYKYVRQSLCNQEHPQFMLMAKEGVYSSLPKNVFSLPSYVMKGISALQDINNQQSISLWQIDEPLQVRIHCATYVNVRDKGEIYIKTGIYHGTEALCSNRDSKRVESSNPYWSEWLEYDLSLQDIPRSARLCLSLCSISRKQKRK</sequence>
<evidence type="ECO:0000256" key="1">
    <source>
        <dbReference type="PROSITE-ProRule" id="PRU00880"/>
    </source>
</evidence>
<comment type="caution">
    <text evidence="5">The sequence shown here is derived from an EMBL/GenBank/DDBJ whole genome shotgun (WGS) entry which is preliminary data.</text>
</comment>
<dbReference type="InterPro" id="IPR003113">
    <property type="entry name" value="PI3K_ABD"/>
</dbReference>
<comment type="similarity">
    <text evidence="1">Belongs to the PI3/PI4-kinase family.</text>
</comment>
<dbReference type="SUPFAM" id="SSF54236">
    <property type="entry name" value="Ubiquitin-like"/>
    <property type="match status" value="1"/>
</dbReference>
<proteinExistence type="inferred from homology"/>
<dbReference type="Pfam" id="PF02192">
    <property type="entry name" value="PI3K_p85B"/>
    <property type="match status" value="1"/>
</dbReference>
<dbReference type="Gene3D" id="3.10.20.90">
    <property type="entry name" value="Phosphatidylinositol 3-kinase Catalytic Subunit, Chain A, domain 1"/>
    <property type="match status" value="2"/>
</dbReference>
<dbReference type="SMART" id="SM00142">
    <property type="entry name" value="PI3K_C2"/>
    <property type="match status" value="1"/>
</dbReference>
<dbReference type="Gene3D" id="2.60.40.150">
    <property type="entry name" value="C2 domain"/>
    <property type="match status" value="1"/>
</dbReference>
<protein>
    <submittedName>
        <fullName evidence="5">Uncharacterized protein</fullName>
    </submittedName>
</protein>
<dbReference type="PROSITE" id="PS51544">
    <property type="entry name" value="PI3K_ABD"/>
    <property type="match status" value="1"/>
</dbReference>
<feature type="domain" description="PI3K-RBD" evidence="3">
    <location>
        <begin position="193"/>
        <end position="294"/>
    </location>
</feature>
<evidence type="ECO:0000313" key="5">
    <source>
        <dbReference type="EMBL" id="KAK2162046.1"/>
    </source>
</evidence>
<reference evidence="5" key="1">
    <citation type="journal article" date="2023" name="Mol. Biol. Evol.">
        <title>Third-Generation Sequencing Reveals the Adaptive Role of the Epigenome in Three Deep-Sea Polychaetes.</title>
        <authorList>
            <person name="Perez M."/>
            <person name="Aroh O."/>
            <person name="Sun Y."/>
            <person name="Lan Y."/>
            <person name="Juniper S.K."/>
            <person name="Young C.R."/>
            <person name="Angers B."/>
            <person name="Qian P.Y."/>
        </authorList>
    </citation>
    <scope>NUCLEOTIDE SEQUENCE</scope>
    <source>
        <strain evidence="5">P08H-3</strain>
    </source>
</reference>
<dbReference type="Proteomes" id="UP001208570">
    <property type="component" value="Unassembled WGS sequence"/>
</dbReference>
<feature type="domain" description="C2 PI3K-type" evidence="4">
    <location>
        <begin position="334"/>
        <end position="418"/>
    </location>
</feature>
<dbReference type="Pfam" id="PF00794">
    <property type="entry name" value="PI3K_rbd"/>
    <property type="match status" value="1"/>
</dbReference>
<gene>
    <name evidence="5" type="ORF">LSH36_105g00024</name>
</gene>
<dbReference type="AlphaFoldDB" id="A0AAD9JZE1"/>
<dbReference type="InterPro" id="IPR002420">
    <property type="entry name" value="PI3K-type_C2_dom"/>
</dbReference>
<dbReference type="SUPFAM" id="SSF49562">
    <property type="entry name" value="C2 domain (Calcium/lipid-binding domain, CaLB)"/>
    <property type="match status" value="1"/>
</dbReference>
<evidence type="ECO:0000313" key="6">
    <source>
        <dbReference type="Proteomes" id="UP001208570"/>
    </source>
</evidence>
<dbReference type="Pfam" id="PF00792">
    <property type="entry name" value="PI3K_C2"/>
    <property type="match status" value="1"/>
</dbReference>
<dbReference type="EMBL" id="JAODUP010000105">
    <property type="protein sequence ID" value="KAK2162046.1"/>
    <property type="molecule type" value="Genomic_DNA"/>
</dbReference>
<dbReference type="PROSITE" id="PS51546">
    <property type="entry name" value="PI3K_RBD"/>
    <property type="match status" value="1"/>
</dbReference>
<name>A0AAD9JZE1_9ANNE</name>
<organism evidence="5 6">
    <name type="scientific">Paralvinella palmiformis</name>
    <dbReference type="NCBI Taxonomy" id="53620"/>
    <lineage>
        <taxon>Eukaryota</taxon>
        <taxon>Metazoa</taxon>
        <taxon>Spiralia</taxon>
        <taxon>Lophotrochozoa</taxon>
        <taxon>Annelida</taxon>
        <taxon>Polychaeta</taxon>
        <taxon>Sedentaria</taxon>
        <taxon>Canalipalpata</taxon>
        <taxon>Terebellida</taxon>
        <taxon>Terebelliformia</taxon>
        <taxon>Alvinellidae</taxon>
        <taxon>Paralvinella</taxon>
    </lineage>
</organism>
<feature type="domain" description="PI3K-ABD" evidence="2">
    <location>
        <begin position="14"/>
        <end position="103"/>
    </location>
</feature>
<dbReference type="PROSITE" id="PS51547">
    <property type="entry name" value="C2_PI3K"/>
    <property type="match status" value="1"/>
</dbReference>
<evidence type="ECO:0000259" key="2">
    <source>
        <dbReference type="PROSITE" id="PS51544"/>
    </source>
</evidence>
<accession>A0AAD9JZE1</accession>
<feature type="non-terminal residue" evidence="5">
    <location>
        <position position="1"/>
    </location>
</feature>
<dbReference type="InterPro" id="IPR035892">
    <property type="entry name" value="C2_domain_sf"/>
</dbReference>